<protein>
    <recommendedName>
        <fullName evidence="3">RNase H type-1 domain-containing protein</fullName>
    </recommendedName>
</protein>
<dbReference type="OrthoDB" id="6471384at2759"/>
<evidence type="ECO:0000313" key="1">
    <source>
        <dbReference type="EMBL" id="GBL78689.1"/>
    </source>
</evidence>
<keyword evidence="2" id="KW-1185">Reference proteome</keyword>
<comment type="caution">
    <text evidence="1">The sequence shown here is derived from an EMBL/GenBank/DDBJ whole genome shotgun (WGS) entry which is preliminary data.</text>
</comment>
<dbReference type="AlphaFoldDB" id="A0A4Y2AHD1"/>
<evidence type="ECO:0000313" key="2">
    <source>
        <dbReference type="Proteomes" id="UP000499080"/>
    </source>
</evidence>
<gene>
    <name evidence="1" type="ORF">AVEN_65257_1</name>
</gene>
<organism evidence="1 2">
    <name type="scientific">Araneus ventricosus</name>
    <name type="common">Orbweaver spider</name>
    <name type="synonym">Epeira ventricosa</name>
    <dbReference type="NCBI Taxonomy" id="182803"/>
    <lineage>
        <taxon>Eukaryota</taxon>
        <taxon>Metazoa</taxon>
        <taxon>Ecdysozoa</taxon>
        <taxon>Arthropoda</taxon>
        <taxon>Chelicerata</taxon>
        <taxon>Arachnida</taxon>
        <taxon>Araneae</taxon>
        <taxon>Araneomorphae</taxon>
        <taxon>Entelegynae</taxon>
        <taxon>Araneoidea</taxon>
        <taxon>Araneidae</taxon>
        <taxon>Araneus</taxon>
    </lineage>
</organism>
<accession>A0A4Y2AHD1</accession>
<sequence>MILIDQYGNKNRIIQTHLDVLENLTPLRTPTPSVLSNLYIECNRRIQALRAFCENVENYSRVFPPKVGKNWWIYAKREKLSEHITKLLTFLAGEVESDTAMEEIQNGTSDLNLLLTVASLKLILKGGKMTPHVRERVKTPGHAGIKWNEKADTLARRVSKSDLNIQWVTPEDIITQLKVHSGNQTDATYRGSKYYATLGDIPSIHSALVKE</sequence>
<dbReference type="Proteomes" id="UP000499080">
    <property type="component" value="Unassembled WGS sequence"/>
</dbReference>
<proteinExistence type="predicted"/>
<name>A0A4Y2AHD1_ARAVE</name>
<evidence type="ECO:0008006" key="3">
    <source>
        <dbReference type="Google" id="ProtNLM"/>
    </source>
</evidence>
<dbReference type="EMBL" id="BGPR01000016">
    <property type="protein sequence ID" value="GBL78689.1"/>
    <property type="molecule type" value="Genomic_DNA"/>
</dbReference>
<reference evidence="1 2" key="1">
    <citation type="journal article" date="2019" name="Sci. Rep.">
        <title>Orb-weaving spider Araneus ventricosus genome elucidates the spidroin gene catalogue.</title>
        <authorList>
            <person name="Kono N."/>
            <person name="Nakamura H."/>
            <person name="Ohtoshi R."/>
            <person name="Moran D.A.P."/>
            <person name="Shinohara A."/>
            <person name="Yoshida Y."/>
            <person name="Fujiwara M."/>
            <person name="Mori M."/>
            <person name="Tomita M."/>
            <person name="Arakawa K."/>
        </authorList>
    </citation>
    <scope>NUCLEOTIDE SEQUENCE [LARGE SCALE GENOMIC DNA]</scope>
</reference>